<gene>
    <name evidence="2" type="ORF">OKA04_09890</name>
</gene>
<dbReference type="EMBL" id="JAPDDS010000004">
    <property type="protein sequence ID" value="MCW1885037.1"/>
    <property type="molecule type" value="Genomic_DNA"/>
</dbReference>
<sequence>MRSSSVFLTLSLSLVGASYSQTNFPLGATFGAPGSDSAIYPFTGTNSAGTFHSMEFSSYNGGLLLYSPDESLSRGAIDGGLTLYGNPVDIVLASDTAGDYGRGVFNVWKGDKWISGLSTDKPLFSIASPAMTAKFDGLNVEVNNGTLKVGGHSVLTAGQTALAIGSGSTSSANSFAFGNTVTAPGVYSGGFGYGTTAQGYSQFVVGHFNTLQGTSTPNLNWSDALFIVGNGINGSSRSNAFMVERSGNARVTGSLMTGPNSMATGNRSVATGESSAAGHYSNALGNSGTHVNATYSTSMGNSTTYGPYSTAMGNSAAGGDYSTAMGKSQANAYYGTAMGIGTVSQAYASTVVGTYNFAGTPHHTQWVATDDIFVVGNGVDASNRSNALVVKKNGSLAAGSGTVFGTVPAGSSQVIVGAYNDTSTEATTPATDRGKGVFTVGAGTGTSARKNALRVTTSGKVLVQPSGELSMGTFTSGEKP</sequence>
<dbReference type="InterPro" id="IPR011049">
    <property type="entry name" value="Serralysin-like_metalloprot_C"/>
</dbReference>
<dbReference type="Gene3D" id="2.150.10.10">
    <property type="entry name" value="Serralysin-like metalloprotease, C-terminal"/>
    <property type="match status" value="2"/>
</dbReference>
<protein>
    <recommendedName>
        <fullName evidence="4">Trimeric autotransporter adhesin YadA-like head domain-containing protein</fullName>
    </recommendedName>
</protein>
<dbReference type="RefSeq" id="WP_264500995.1">
    <property type="nucleotide sequence ID" value="NZ_JAPDDS010000004.1"/>
</dbReference>
<accession>A0ABT3FNK2</accession>
<organism evidence="2 3">
    <name type="scientific">Luteolibacter flavescens</name>
    <dbReference type="NCBI Taxonomy" id="1859460"/>
    <lineage>
        <taxon>Bacteria</taxon>
        <taxon>Pseudomonadati</taxon>
        <taxon>Verrucomicrobiota</taxon>
        <taxon>Verrucomicrobiia</taxon>
        <taxon>Verrucomicrobiales</taxon>
        <taxon>Verrucomicrobiaceae</taxon>
        <taxon>Luteolibacter</taxon>
    </lineage>
</organism>
<feature type="chain" id="PRO_5046585811" description="Trimeric autotransporter adhesin YadA-like head domain-containing protein" evidence="1">
    <location>
        <begin position="21"/>
        <end position="480"/>
    </location>
</feature>
<reference evidence="2 3" key="1">
    <citation type="submission" date="2022-10" db="EMBL/GenBank/DDBJ databases">
        <title>Luteolibacter flavescens strain MCCC 1K03193, whole genome shotgun sequencing project.</title>
        <authorList>
            <person name="Zhao G."/>
            <person name="Shen L."/>
        </authorList>
    </citation>
    <scope>NUCLEOTIDE SEQUENCE [LARGE SCALE GENOMIC DNA]</scope>
    <source>
        <strain evidence="2 3">MCCC 1K03193</strain>
    </source>
</reference>
<dbReference type="Proteomes" id="UP001207930">
    <property type="component" value="Unassembled WGS sequence"/>
</dbReference>
<evidence type="ECO:0008006" key="4">
    <source>
        <dbReference type="Google" id="ProtNLM"/>
    </source>
</evidence>
<name>A0ABT3FNK2_9BACT</name>
<evidence type="ECO:0000313" key="2">
    <source>
        <dbReference type="EMBL" id="MCW1885037.1"/>
    </source>
</evidence>
<keyword evidence="1" id="KW-0732">Signal</keyword>
<comment type="caution">
    <text evidence="2">The sequence shown here is derived from an EMBL/GenBank/DDBJ whole genome shotgun (WGS) entry which is preliminary data.</text>
</comment>
<feature type="signal peptide" evidence="1">
    <location>
        <begin position="1"/>
        <end position="20"/>
    </location>
</feature>
<evidence type="ECO:0000313" key="3">
    <source>
        <dbReference type="Proteomes" id="UP001207930"/>
    </source>
</evidence>
<evidence type="ECO:0000256" key="1">
    <source>
        <dbReference type="SAM" id="SignalP"/>
    </source>
</evidence>
<proteinExistence type="predicted"/>
<keyword evidence="3" id="KW-1185">Reference proteome</keyword>